<name>A0A9D4F5V0_DREPO</name>
<evidence type="ECO:0000313" key="2">
    <source>
        <dbReference type="Proteomes" id="UP000828390"/>
    </source>
</evidence>
<accession>A0A9D4F5V0</accession>
<dbReference type="EMBL" id="JAIWYP010000007">
    <property type="protein sequence ID" value="KAH3792939.1"/>
    <property type="molecule type" value="Genomic_DNA"/>
</dbReference>
<sequence length="98" mass="10352">MSPVRSLITCPVNGPVTGHVTGPVRSLVRSLITGPVTGHVTGPVMSPVRSLITGPVRSPVNSHQLGLPPITPVTGQEAELGLHHWIILLFVVKNIVFI</sequence>
<organism evidence="1 2">
    <name type="scientific">Dreissena polymorpha</name>
    <name type="common">Zebra mussel</name>
    <name type="synonym">Mytilus polymorpha</name>
    <dbReference type="NCBI Taxonomy" id="45954"/>
    <lineage>
        <taxon>Eukaryota</taxon>
        <taxon>Metazoa</taxon>
        <taxon>Spiralia</taxon>
        <taxon>Lophotrochozoa</taxon>
        <taxon>Mollusca</taxon>
        <taxon>Bivalvia</taxon>
        <taxon>Autobranchia</taxon>
        <taxon>Heteroconchia</taxon>
        <taxon>Euheterodonta</taxon>
        <taxon>Imparidentia</taxon>
        <taxon>Neoheterodontei</taxon>
        <taxon>Myida</taxon>
        <taxon>Dreissenoidea</taxon>
        <taxon>Dreissenidae</taxon>
        <taxon>Dreissena</taxon>
    </lineage>
</organism>
<keyword evidence="2" id="KW-1185">Reference proteome</keyword>
<gene>
    <name evidence="1" type="ORF">DPMN_146440</name>
</gene>
<protein>
    <submittedName>
        <fullName evidence="1">Uncharacterized protein</fullName>
    </submittedName>
</protein>
<dbReference type="Proteomes" id="UP000828390">
    <property type="component" value="Unassembled WGS sequence"/>
</dbReference>
<comment type="caution">
    <text evidence="1">The sequence shown here is derived from an EMBL/GenBank/DDBJ whole genome shotgun (WGS) entry which is preliminary data.</text>
</comment>
<proteinExistence type="predicted"/>
<dbReference type="AlphaFoldDB" id="A0A9D4F5V0"/>
<evidence type="ECO:0000313" key="1">
    <source>
        <dbReference type="EMBL" id="KAH3792939.1"/>
    </source>
</evidence>
<reference evidence="1" key="1">
    <citation type="journal article" date="2019" name="bioRxiv">
        <title>The Genome of the Zebra Mussel, Dreissena polymorpha: A Resource for Invasive Species Research.</title>
        <authorList>
            <person name="McCartney M.A."/>
            <person name="Auch B."/>
            <person name="Kono T."/>
            <person name="Mallez S."/>
            <person name="Zhang Y."/>
            <person name="Obille A."/>
            <person name="Becker A."/>
            <person name="Abrahante J.E."/>
            <person name="Garbe J."/>
            <person name="Badalamenti J.P."/>
            <person name="Herman A."/>
            <person name="Mangelson H."/>
            <person name="Liachko I."/>
            <person name="Sullivan S."/>
            <person name="Sone E.D."/>
            <person name="Koren S."/>
            <person name="Silverstein K.A.T."/>
            <person name="Beckman K.B."/>
            <person name="Gohl D.M."/>
        </authorList>
    </citation>
    <scope>NUCLEOTIDE SEQUENCE</scope>
    <source>
        <strain evidence="1">Duluth1</strain>
        <tissue evidence="1">Whole animal</tissue>
    </source>
</reference>
<reference evidence="1" key="2">
    <citation type="submission" date="2020-11" db="EMBL/GenBank/DDBJ databases">
        <authorList>
            <person name="McCartney M.A."/>
            <person name="Auch B."/>
            <person name="Kono T."/>
            <person name="Mallez S."/>
            <person name="Becker A."/>
            <person name="Gohl D.M."/>
            <person name="Silverstein K.A.T."/>
            <person name="Koren S."/>
            <person name="Bechman K.B."/>
            <person name="Herman A."/>
            <person name="Abrahante J.E."/>
            <person name="Garbe J."/>
        </authorList>
    </citation>
    <scope>NUCLEOTIDE SEQUENCE</scope>
    <source>
        <strain evidence="1">Duluth1</strain>
        <tissue evidence="1">Whole animal</tissue>
    </source>
</reference>